<dbReference type="InterPro" id="IPR000682">
    <property type="entry name" value="PCMT"/>
</dbReference>
<dbReference type="InterPro" id="IPR029063">
    <property type="entry name" value="SAM-dependent_MTases_sf"/>
</dbReference>
<protein>
    <recommendedName>
        <fullName evidence="2">Protein-L-isoaspartate O-methyltransferase</fullName>
    </recommendedName>
    <alternativeName>
        <fullName evidence="3">Protein L-isoaspartyl methyltransferase</fullName>
    </alternativeName>
</protein>
<sequence length="216" mass="22439">MTEQNYDLMRRAMVESQLRTTGVSDPRVVAAMASVPRERFVPEERRSLAYIDRPVDLGGGRALNLPEATGRLLTAAQVAADDRVLVVGAASGYAAALLDQLAGHVVALETDAALVAAARAALAGTGVEVVEGPLADGWAAGAPYDLIFIDGLVGHVPAALVEQLAEGGRLAAAIEDGGASRLGIGRRSGTGFGVDLFADCEAVRLPGFDRPRTFTF</sequence>
<evidence type="ECO:0000256" key="2">
    <source>
        <dbReference type="ARBA" id="ARBA00013346"/>
    </source>
</evidence>
<dbReference type="AlphaFoldDB" id="A0A7Z2S6E7"/>
<keyword evidence="4" id="KW-0489">Methyltransferase</keyword>
<dbReference type="GO" id="GO:0032259">
    <property type="term" value="P:methylation"/>
    <property type="evidence" value="ECO:0007669"/>
    <property type="project" value="UniProtKB-KW"/>
</dbReference>
<dbReference type="Pfam" id="PF01135">
    <property type="entry name" value="PCMT"/>
    <property type="match status" value="1"/>
</dbReference>
<organism evidence="4 5">
    <name type="scientific">Sphingomonas changnyeongensis</name>
    <dbReference type="NCBI Taxonomy" id="2698679"/>
    <lineage>
        <taxon>Bacteria</taxon>
        <taxon>Pseudomonadati</taxon>
        <taxon>Pseudomonadota</taxon>
        <taxon>Alphaproteobacteria</taxon>
        <taxon>Sphingomonadales</taxon>
        <taxon>Sphingomonadaceae</taxon>
        <taxon>Sphingomonas</taxon>
    </lineage>
</organism>
<dbReference type="PANTHER" id="PTHR11579:SF18">
    <property type="entry name" value="PROTEIN-L-ISOASPARTATE O-METHYLTRANSFERASE"/>
    <property type="match status" value="1"/>
</dbReference>
<gene>
    <name evidence="4" type="ORF">GVO57_12140</name>
</gene>
<keyword evidence="5" id="KW-1185">Reference proteome</keyword>
<accession>A0A7Z2S6E7</accession>
<comment type="similarity">
    <text evidence="1">Belongs to the methyltransferase superfamily. L-isoaspartyl/D-aspartyl protein methyltransferase family.</text>
</comment>
<dbReference type="KEGG" id="schy:GVO57_12140"/>
<keyword evidence="4" id="KW-0808">Transferase</keyword>
<dbReference type="GO" id="GO:0005737">
    <property type="term" value="C:cytoplasm"/>
    <property type="evidence" value="ECO:0007669"/>
    <property type="project" value="TreeGrafter"/>
</dbReference>
<dbReference type="SUPFAM" id="SSF53335">
    <property type="entry name" value="S-adenosyl-L-methionine-dependent methyltransferases"/>
    <property type="match status" value="1"/>
</dbReference>
<dbReference type="EMBL" id="CP047895">
    <property type="protein sequence ID" value="QHL91423.1"/>
    <property type="molecule type" value="Genomic_DNA"/>
</dbReference>
<reference evidence="4 5" key="1">
    <citation type="submission" date="2020-01" db="EMBL/GenBank/DDBJ databases">
        <title>Sphingomonas sp. C33 whole genome sequece.</title>
        <authorList>
            <person name="Park C."/>
        </authorList>
    </citation>
    <scope>NUCLEOTIDE SEQUENCE [LARGE SCALE GENOMIC DNA]</scope>
    <source>
        <strain evidence="4 5">C33</strain>
    </source>
</reference>
<evidence type="ECO:0000256" key="3">
    <source>
        <dbReference type="ARBA" id="ARBA00030757"/>
    </source>
</evidence>
<evidence type="ECO:0000313" key="4">
    <source>
        <dbReference type="EMBL" id="QHL91423.1"/>
    </source>
</evidence>
<name>A0A7Z2S6E7_9SPHN</name>
<proteinExistence type="inferred from homology"/>
<dbReference type="GO" id="GO:0004719">
    <property type="term" value="F:protein-L-isoaspartate (D-aspartate) O-methyltransferase activity"/>
    <property type="evidence" value="ECO:0007669"/>
    <property type="project" value="InterPro"/>
</dbReference>
<dbReference type="Proteomes" id="UP000464468">
    <property type="component" value="Chromosome"/>
</dbReference>
<evidence type="ECO:0000256" key="1">
    <source>
        <dbReference type="ARBA" id="ARBA00005369"/>
    </source>
</evidence>
<evidence type="ECO:0000313" key="5">
    <source>
        <dbReference type="Proteomes" id="UP000464468"/>
    </source>
</evidence>
<dbReference type="Gene3D" id="3.40.50.150">
    <property type="entry name" value="Vaccinia Virus protein VP39"/>
    <property type="match status" value="1"/>
</dbReference>
<dbReference type="PANTHER" id="PTHR11579">
    <property type="entry name" value="PROTEIN-L-ISOASPARTATE O-METHYLTRANSFERASE"/>
    <property type="match status" value="1"/>
</dbReference>
<dbReference type="RefSeq" id="WP_160593368.1">
    <property type="nucleotide sequence ID" value="NZ_CP047895.1"/>
</dbReference>